<dbReference type="PROSITE" id="PS51257">
    <property type="entry name" value="PROKAR_LIPOPROTEIN"/>
    <property type="match status" value="1"/>
</dbReference>
<dbReference type="InterPro" id="IPR010706">
    <property type="entry name" value="Fatty_acid_cis-trans_isomerase"/>
</dbReference>
<reference evidence="2 3" key="1">
    <citation type="submission" date="2024-07" db="EMBL/GenBank/DDBJ databases">
        <authorList>
            <person name="Ren Q."/>
        </authorList>
    </citation>
    <scope>NUCLEOTIDE SEQUENCE [LARGE SCALE GENOMIC DNA]</scope>
    <source>
        <strain evidence="2 3">REN37</strain>
    </source>
</reference>
<keyword evidence="1" id="KW-0732">Signal</keyword>
<comment type="caution">
    <text evidence="2">The sequence shown here is derived from an EMBL/GenBank/DDBJ whole genome shotgun (WGS) entry which is preliminary data.</text>
</comment>
<dbReference type="GO" id="GO:0016853">
    <property type="term" value="F:isomerase activity"/>
    <property type="evidence" value="ECO:0007669"/>
    <property type="project" value="UniProtKB-KW"/>
</dbReference>
<evidence type="ECO:0000256" key="1">
    <source>
        <dbReference type="SAM" id="SignalP"/>
    </source>
</evidence>
<dbReference type="RefSeq" id="WP_369455772.1">
    <property type="nucleotide sequence ID" value="NZ_JBGCUO010000001.1"/>
</dbReference>
<dbReference type="Proteomes" id="UP001562065">
    <property type="component" value="Unassembled WGS sequence"/>
</dbReference>
<gene>
    <name evidence="2" type="ORF">AB5I84_10305</name>
</gene>
<evidence type="ECO:0000313" key="3">
    <source>
        <dbReference type="Proteomes" id="UP001562065"/>
    </source>
</evidence>
<accession>A0ABV4AJ09</accession>
<name>A0ABV4AJ09_9GAMM</name>
<keyword evidence="3" id="KW-1185">Reference proteome</keyword>
<keyword evidence="2" id="KW-0413">Isomerase</keyword>
<protein>
    <submittedName>
        <fullName evidence="2">Fatty acid cis/trans isomerase</fullName>
    </submittedName>
</protein>
<organism evidence="2 3">
    <name type="scientific">Isoalcanivorax beigongshangi</name>
    <dbReference type="NCBI Taxonomy" id="3238810"/>
    <lineage>
        <taxon>Bacteria</taxon>
        <taxon>Pseudomonadati</taxon>
        <taxon>Pseudomonadota</taxon>
        <taxon>Gammaproteobacteria</taxon>
        <taxon>Oceanospirillales</taxon>
        <taxon>Alcanivoracaceae</taxon>
        <taxon>Isoalcanivorax</taxon>
    </lineage>
</organism>
<sequence>MIVSPFRAATLGLLALLTLAACSDYKELASHQSPLPPPVARPVSYAADVQPIIEHKCLACHGCYDAPCQLKLETAEGLLRGASPEPVYNGSRRQNMSPTRLGIDAHGEAAWREKGFHSVLEPTAEHEALLYRMIALGKQHPLPANARLPSRIDISPNRTHQCVTSDQFHKYERKHALEGMPFAVTGLSDAEFSILRAWFDQGATVSPRAVTATAAEQALAERWEAWLNQRSDRQQLVARWIYEHLFLAHLYLEERGADTHYYELIRSYTPPGEPIEPVATVRPNDDPEAPVFYRLQLLQEPIVHKRHITFRFDGDKLARSQQLFFGEAWQLEALPGYDAELRANPFETFAAIPARARYQFMLDEAEYFTRTFIRGPVCRGQIATDVIRDHFWTLFQHPDHDAYITDADYRALATPLLGMPGQNDRLLSMSSEWKHYLGLRNQYVVQRQDHYRDTVTDGAALDHVWDGDGDNHNALLTIARHHDSASVRRGLIGPEPRTIWWMDYPLFERTYYELVVNFDVFGNLAHQAQTRLYFDLIRHEAEENYLRLMPPGDRLPLQHSWYQGLGKLKLRITYAPLDAEAASAEPFRSDDPMTEMTLRLLDRFRDINAMPDDYLNRCQGAGCGRPDQPDWIRASDRLLSDIAAKHPDKVPGILHLPEVTFLRVHRPDGDRTVYTLVRNRAHSNVAFMMGESLRYLPEEDSVTVYPGIFGSYPNFMFDVAADELSEFVDRLRQAKDADPFEQIANRWGVRRTHPAFWEVLHDFTAWQSEHEPLQAGIFDINRFENL</sequence>
<evidence type="ECO:0000313" key="2">
    <source>
        <dbReference type="EMBL" id="MEY1662538.1"/>
    </source>
</evidence>
<dbReference type="EMBL" id="JBGCUO010000001">
    <property type="protein sequence ID" value="MEY1662538.1"/>
    <property type="molecule type" value="Genomic_DNA"/>
</dbReference>
<feature type="signal peptide" evidence="1">
    <location>
        <begin position="1"/>
        <end position="20"/>
    </location>
</feature>
<feature type="chain" id="PRO_5045336001" evidence="1">
    <location>
        <begin position="21"/>
        <end position="786"/>
    </location>
</feature>
<proteinExistence type="predicted"/>
<dbReference type="Pfam" id="PF06934">
    <property type="entry name" value="CTI"/>
    <property type="match status" value="1"/>
</dbReference>